<dbReference type="EMBL" id="LAZR01000003">
    <property type="protein sequence ID" value="KKO11219.1"/>
    <property type="molecule type" value="Genomic_DNA"/>
</dbReference>
<gene>
    <name evidence="1" type="ORF">LCGC14_0016950</name>
</gene>
<evidence type="ECO:0000313" key="1">
    <source>
        <dbReference type="EMBL" id="KKO11219.1"/>
    </source>
</evidence>
<protein>
    <submittedName>
        <fullName evidence="1">Uncharacterized protein</fullName>
    </submittedName>
</protein>
<sequence>MSKPCDESAHFVLGNDRAELKIDNKTGFIRDIFSKETGLHHKTELSGIWPFGLRMGDGYAPDLLRVQIDASQACADQEMTYEIVSTHGGSALRMTYDNMLTTGGFASGIKLTVNIALDDDADYFLITANVENHGKYDITNIFSGWGGLVAGSSREKEHLAVPEWNMGTIYHNPATFFPDREVFGYPIYGSRGALTAGWLDLYSDEGGIGIGYVNKQQLMMYFVAQSCPRIPTKLGAPKEEGLAFNWQLLNLLHDKSTEMLATVGGVYPIRPGESFSTDAWILAPHTGDWHRMADIYRAEYEKAFAGDFTNWEDTNDEAKKIDLSVFRTVHVKEESPEGFRAVAPAVKELIDTSGVAPENLMVSLLVFWQEAPLYFPDHFPCGRANADQAIAEFRKTVSDIRAMGVQTVMLLTHLFYNHPKAVDYVPEAETDYDHANTSWNQIGNVACVEQTEWQDLWTNSYIPGFYSVDVSGLLLDQGPVAHLVCANPHHVHGSDTAKMLGSFSRGTDMQIKALREGFGDRGCFLWSECSGDIPTRNVDMWAASTGAADAKEPGTARTMDIVRYAFPYRLCSYAAFLENWTAANVNECLVKSYVAGGYFGFDIKTGWPRELDEAISQYLRIRKELRDKAAPGYPQGFKDTIGLAVGDDDLVVRVYAGQDGLTVVYYAREDVDTTIEVEMGLLGLPDRTDRFSVSLKKDEADYRIIGA</sequence>
<accession>A0A0F9Z262</accession>
<organism evidence="1">
    <name type="scientific">marine sediment metagenome</name>
    <dbReference type="NCBI Taxonomy" id="412755"/>
    <lineage>
        <taxon>unclassified sequences</taxon>
        <taxon>metagenomes</taxon>
        <taxon>ecological metagenomes</taxon>
    </lineage>
</organism>
<reference evidence="1" key="1">
    <citation type="journal article" date="2015" name="Nature">
        <title>Complex archaea that bridge the gap between prokaryotes and eukaryotes.</title>
        <authorList>
            <person name="Spang A."/>
            <person name="Saw J.H."/>
            <person name="Jorgensen S.L."/>
            <person name="Zaremba-Niedzwiedzka K."/>
            <person name="Martijn J."/>
            <person name="Lind A.E."/>
            <person name="van Eijk R."/>
            <person name="Schleper C."/>
            <person name="Guy L."/>
            <person name="Ettema T.J."/>
        </authorList>
    </citation>
    <scope>NUCLEOTIDE SEQUENCE</scope>
</reference>
<comment type="caution">
    <text evidence="1">The sequence shown here is derived from an EMBL/GenBank/DDBJ whole genome shotgun (WGS) entry which is preliminary data.</text>
</comment>
<dbReference type="AlphaFoldDB" id="A0A0F9Z262"/>
<proteinExistence type="predicted"/>
<name>A0A0F9Z262_9ZZZZ</name>